<reference evidence="3" key="1">
    <citation type="journal article" date="2016" name="Stand. Genomic Sci.">
        <title>Complete genome sequence of Methanospirillum hungatei type strain JF1.</title>
        <authorList>
            <person name="Gunsalus R.P."/>
            <person name="Cook L.E."/>
            <person name="Crable B."/>
            <person name="Rohlin L."/>
            <person name="McDonald E."/>
            <person name="Mouttaki H."/>
            <person name="Sieber J.R."/>
            <person name="Poweleit N."/>
            <person name="Zhou H."/>
            <person name="Lapidus A.L."/>
            <person name="Daligault H.E."/>
            <person name="Land M."/>
            <person name="Gilna P."/>
            <person name="Ivanova N."/>
            <person name="Kyrpides N."/>
            <person name="Culley D.E."/>
            <person name="McInerney M.J."/>
        </authorList>
    </citation>
    <scope>NUCLEOTIDE SEQUENCE [LARGE SCALE GENOMIC DNA]</scope>
    <source>
        <strain evidence="3">ATCC 27890 / DSM 864 / NBRC 100397 / JF-1</strain>
    </source>
</reference>
<feature type="domain" description="DUF3821" evidence="1">
    <location>
        <begin position="25"/>
        <end position="276"/>
    </location>
</feature>
<proteinExistence type="predicted"/>
<name>Q2FML3_METHJ</name>
<dbReference type="RefSeq" id="WP_011447509.1">
    <property type="nucleotide sequence ID" value="NC_007796.1"/>
</dbReference>
<dbReference type="eggNOG" id="arCOG09597">
    <property type="taxonomic scope" value="Archaea"/>
</dbReference>
<keyword evidence="3" id="KW-1185">Reference proteome</keyword>
<dbReference type="InParanoid" id="Q2FML3"/>
<sequence>MILAGILLLVLNLCPVSANLNKISPGDIVFLGENGLDLTDITNIPTQIAWYAPCTEVDSSFFREDTNNDVSSNDIPPPTGYFSSGYCDKNREPDHILDIPEPENFFVSPDLFIGHAGDFFLWDGSQKGELAFKVREPYLALKVYDTTTKRIITDEPIPRGHIVNFIINTNLGAVFNRNGYTDDEAPINLMIEGPRNSIFRGEVSGLDTASLSLHNLPVDETDGDKKWYWVGVGTDHSNPSKTDGWNTGALFSDCDFVYNLGEYSVWAESHLNDMMDYYTTYDGTTYAGKTVSGVKKFNLVKGDESDYNQCITRKDEQQAKFRKLSEWTGEGIPPPTGTTN</sequence>
<dbReference type="GeneID" id="3922161"/>
<dbReference type="OrthoDB" id="117766at2157"/>
<dbReference type="Proteomes" id="UP000001941">
    <property type="component" value="Chromosome"/>
</dbReference>
<dbReference type="AlphaFoldDB" id="Q2FML3"/>
<accession>Q2FML3</accession>
<evidence type="ECO:0000313" key="3">
    <source>
        <dbReference type="Proteomes" id="UP000001941"/>
    </source>
</evidence>
<evidence type="ECO:0000313" key="2">
    <source>
        <dbReference type="EMBL" id="ABD40221.1"/>
    </source>
</evidence>
<dbReference type="InterPro" id="IPR024277">
    <property type="entry name" value="DUF3821"/>
</dbReference>
<evidence type="ECO:0000259" key="1">
    <source>
        <dbReference type="Pfam" id="PF12863"/>
    </source>
</evidence>
<dbReference type="EMBL" id="CP000254">
    <property type="protein sequence ID" value="ABD40221.1"/>
    <property type="molecule type" value="Genomic_DNA"/>
</dbReference>
<gene>
    <name evidence="2" type="ordered locus">Mhun_0459</name>
</gene>
<dbReference type="KEGG" id="mhu:Mhun_0459"/>
<protein>
    <recommendedName>
        <fullName evidence="1">DUF3821 domain-containing protein</fullName>
    </recommendedName>
</protein>
<dbReference type="EnsemblBacteria" id="ABD40221">
    <property type="protein sequence ID" value="ABD40221"/>
    <property type="gene ID" value="Mhun_0459"/>
</dbReference>
<dbReference type="Pfam" id="PF12863">
    <property type="entry name" value="DUF3821"/>
    <property type="match status" value="1"/>
</dbReference>
<dbReference type="HOGENOM" id="CLU_926259_0_0_2"/>
<organism evidence="2 3">
    <name type="scientific">Methanospirillum hungatei JF-1 (strain ATCC 27890 / DSM 864 / NBRC 100397 / JF-1)</name>
    <dbReference type="NCBI Taxonomy" id="323259"/>
    <lineage>
        <taxon>Archaea</taxon>
        <taxon>Methanobacteriati</taxon>
        <taxon>Methanobacteriota</taxon>
        <taxon>Stenosarchaea group</taxon>
        <taxon>Methanomicrobia</taxon>
        <taxon>Methanomicrobiales</taxon>
        <taxon>Methanospirillaceae</taxon>
        <taxon>Methanospirillum</taxon>
    </lineage>
</organism>